<dbReference type="InterPro" id="IPR036322">
    <property type="entry name" value="WD40_repeat_dom_sf"/>
</dbReference>
<feature type="repeat" description="WD" evidence="4">
    <location>
        <begin position="63"/>
        <end position="95"/>
    </location>
</feature>
<feature type="repeat" description="WD" evidence="4">
    <location>
        <begin position="161"/>
        <end position="192"/>
    </location>
</feature>
<dbReference type="HAMAP" id="MF_03037">
    <property type="entry name" value="ciao1"/>
    <property type="match status" value="1"/>
</dbReference>
<dbReference type="Pfam" id="PF00400">
    <property type="entry name" value="WD40"/>
    <property type="match status" value="7"/>
</dbReference>
<reference evidence="5" key="1">
    <citation type="submission" date="2022-01" db="EMBL/GenBank/DDBJ databases">
        <title>Comparative genomics reveals a dynamic genome evolution in the ectomycorrhizal milk-cap (Lactarius) mushrooms.</title>
        <authorList>
            <consortium name="DOE Joint Genome Institute"/>
            <person name="Lebreton A."/>
            <person name="Tang N."/>
            <person name="Kuo A."/>
            <person name="LaButti K."/>
            <person name="Drula E."/>
            <person name="Barry K."/>
            <person name="Clum A."/>
            <person name="Lipzen A."/>
            <person name="Mousain D."/>
            <person name="Ng V."/>
            <person name="Wang R."/>
            <person name="Wang X."/>
            <person name="Dai Y."/>
            <person name="Henrissat B."/>
            <person name="Grigoriev I.V."/>
            <person name="Guerin-Laguette A."/>
            <person name="Yu F."/>
            <person name="Martin F.M."/>
        </authorList>
    </citation>
    <scope>NUCLEOTIDE SEQUENCE</scope>
    <source>
        <strain evidence="5">QP</strain>
    </source>
</reference>
<proteinExistence type="inferred from homology"/>
<dbReference type="SMART" id="SM00320">
    <property type="entry name" value="WD40"/>
    <property type="match status" value="7"/>
</dbReference>
<protein>
    <recommendedName>
        <fullName evidence="3">Probable cytosolic iron-sulfur protein assembly protein 1</fullName>
    </recommendedName>
</protein>
<dbReference type="PANTHER" id="PTHR19920">
    <property type="entry name" value="WD40 PROTEIN CIAO1"/>
    <property type="match status" value="1"/>
</dbReference>
<sequence length="356" mass="39305">MDVDLPYRVVSVADLSGHDDRAWHVAWNPAKPLLATCSADKSVRIYAYTPDPSPNFVLHTSIPTGHTKTVRGIAWSPSGHTLATASFDANIGIWQREDQDDAGEAVGGEWECVTILEGHETECKSVAWSPTGTFLASCSRDKTVWVWEAQPDADFECMGVLMEHTQDVKCVAWHPREEILASASYDDSIKLYLDDPSEDWFCFTTLTGHASTVWSLAWAPNGQYLASASDDRTVRIWKRITEHEWKCVLVLEEHGRTVYSVTWGVGKPGKTDSGSESLGWLASTGGDGRINVWAFEESPEATNKRPPKSRLIARLENAHGVNDVNSIAWCPRKGYEDLIATVGDDGVAKVWKVASV</sequence>
<gene>
    <name evidence="3" type="primary">CIA1</name>
    <name evidence="5" type="ORF">EDB92DRAFT_1838239</name>
</gene>
<dbReference type="GO" id="GO:0016226">
    <property type="term" value="P:iron-sulfur cluster assembly"/>
    <property type="evidence" value="ECO:0007669"/>
    <property type="project" value="UniProtKB-UniRule"/>
</dbReference>
<dbReference type="CDD" id="cd00200">
    <property type="entry name" value="WD40"/>
    <property type="match status" value="1"/>
</dbReference>
<feature type="repeat" description="WD" evidence="4">
    <location>
        <begin position="206"/>
        <end position="238"/>
    </location>
</feature>
<dbReference type="SUPFAM" id="SSF50978">
    <property type="entry name" value="WD40 repeat-like"/>
    <property type="match status" value="1"/>
</dbReference>
<evidence type="ECO:0000313" key="6">
    <source>
        <dbReference type="Proteomes" id="UP001201163"/>
    </source>
</evidence>
<dbReference type="AlphaFoldDB" id="A0AAD4QGT7"/>
<accession>A0AAD4QGT7</accession>
<dbReference type="Gene3D" id="2.130.10.10">
    <property type="entry name" value="YVTN repeat-like/Quinoprotein amine dehydrogenase"/>
    <property type="match status" value="1"/>
</dbReference>
<dbReference type="PROSITE" id="PS50294">
    <property type="entry name" value="WD_REPEATS_REGION"/>
    <property type="match status" value="5"/>
</dbReference>
<evidence type="ECO:0000256" key="1">
    <source>
        <dbReference type="ARBA" id="ARBA00022574"/>
    </source>
</evidence>
<dbReference type="Proteomes" id="UP001201163">
    <property type="component" value="Unassembled WGS sequence"/>
</dbReference>
<feature type="repeat" description="WD" evidence="4">
    <location>
        <begin position="15"/>
        <end position="46"/>
    </location>
</feature>
<name>A0AAD4QGT7_9AGAM</name>
<dbReference type="PROSITE" id="PS50082">
    <property type="entry name" value="WD_REPEATS_2"/>
    <property type="match status" value="5"/>
</dbReference>
<evidence type="ECO:0000256" key="3">
    <source>
        <dbReference type="HAMAP-Rule" id="MF_03037"/>
    </source>
</evidence>
<feature type="repeat" description="WD" evidence="4">
    <location>
        <begin position="116"/>
        <end position="148"/>
    </location>
</feature>
<evidence type="ECO:0000256" key="2">
    <source>
        <dbReference type="ARBA" id="ARBA00022737"/>
    </source>
</evidence>
<keyword evidence="1 4" id="KW-0853">WD repeat</keyword>
<comment type="similarity">
    <text evidence="3">Belongs to the WD repeat CIA1 family.</text>
</comment>
<dbReference type="InterPro" id="IPR001680">
    <property type="entry name" value="WD40_rpt"/>
</dbReference>
<dbReference type="PRINTS" id="PR00320">
    <property type="entry name" value="GPROTEINBRPT"/>
</dbReference>
<comment type="function">
    <text evidence="3">Essential component of the cytosolic iron-sulfur (Fe/S) protein assembly machinery. Required for the maturation of extramitochondrial Fe/S proteins.</text>
</comment>
<dbReference type="InterPro" id="IPR015943">
    <property type="entry name" value="WD40/YVTN_repeat-like_dom_sf"/>
</dbReference>
<evidence type="ECO:0000313" key="5">
    <source>
        <dbReference type="EMBL" id="KAH8998148.1"/>
    </source>
</evidence>
<dbReference type="EMBL" id="JAKELL010000006">
    <property type="protein sequence ID" value="KAH8998148.1"/>
    <property type="molecule type" value="Genomic_DNA"/>
</dbReference>
<organism evidence="5 6">
    <name type="scientific">Lactarius akahatsu</name>
    <dbReference type="NCBI Taxonomy" id="416441"/>
    <lineage>
        <taxon>Eukaryota</taxon>
        <taxon>Fungi</taxon>
        <taxon>Dikarya</taxon>
        <taxon>Basidiomycota</taxon>
        <taxon>Agaricomycotina</taxon>
        <taxon>Agaricomycetes</taxon>
        <taxon>Russulales</taxon>
        <taxon>Russulaceae</taxon>
        <taxon>Lactarius</taxon>
    </lineage>
</organism>
<dbReference type="InterPro" id="IPR028608">
    <property type="entry name" value="CIAO1/Cia1"/>
</dbReference>
<keyword evidence="6" id="KW-1185">Reference proteome</keyword>
<dbReference type="GO" id="GO:0097361">
    <property type="term" value="C:cytosolic [4Fe-4S] assembly targeting complex"/>
    <property type="evidence" value="ECO:0007669"/>
    <property type="project" value="InterPro"/>
</dbReference>
<keyword evidence="2" id="KW-0677">Repeat</keyword>
<evidence type="ECO:0000256" key="4">
    <source>
        <dbReference type="PROSITE-ProRule" id="PRU00221"/>
    </source>
</evidence>
<dbReference type="InterPro" id="IPR020472">
    <property type="entry name" value="WD40_PAC1"/>
</dbReference>
<dbReference type="PANTHER" id="PTHR19920:SF0">
    <property type="entry name" value="CYTOSOLIC IRON-SULFUR PROTEIN ASSEMBLY PROTEIN CIAO1-RELATED"/>
    <property type="match status" value="1"/>
</dbReference>
<comment type="caution">
    <text evidence="5">The sequence shown here is derived from an EMBL/GenBank/DDBJ whole genome shotgun (WGS) entry which is preliminary data.</text>
</comment>